<keyword evidence="1" id="KW-0175">Coiled coil</keyword>
<sequence>MLATAREVVDWLRVVAATEGAELNEKRFALAEEREHLEEGCQVLETLVRMAKVVYNRTMVEIEREQAALAVEREEAIAKREQAEEEADELKCQ</sequence>
<organism evidence="2 3">
    <name type="scientific">Oryza meyeriana var. granulata</name>
    <dbReference type="NCBI Taxonomy" id="110450"/>
    <lineage>
        <taxon>Eukaryota</taxon>
        <taxon>Viridiplantae</taxon>
        <taxon>Streptophyta</taxon>
        <taxon>Embryophyta</taxon>
        <taxon>Tracheophyta</taxon>
        <taxon>Spermatophyta</taxon>
        <taxon>Magnoliopsida</taxon>
        <taxon>Liliopsida</taxon>
        <taxon>Poales</taxon>
        <taxon>Poaceae</taxon>
        <taxon>BOP clade</taxon>
        <taxon>Oryzoideae</taxon>
        <taxon>Oryzeae</taxon>
        <taxon>Oryzinae</taxon>
        <taxon>Oryza</taxon>
        <taxon>Oryza meyeriana</taxon>
    </lineage>
</organism>
<proteinExistence type="predicted"/>
<dbReference type="EMBL" id="SPHZ02000001">
    <property type="protein sequence ID" value="KAF0935554.1"/>
    <property type="molecule type" value="Genomic_DNA"/>
</dbReference>
<evidence type="ECO:0000313" key="2">
    <source>
        <dbReference type="EMBL" id="KAF0935554.1"/>
    </source>
</evidence>
<evidence type="ECO:0000313" key="3">
    <source>
        <dbReference type="Proteomes" id="UP000479710"/>
    </source>
</evidence>
<name>A0A6G1FFF0_9ORYZ</name>
<dbReference type="Proteomes" id="UP000479710">
    <property type="component" value="Unassembled WGS sequence"/>
</dbReference>
<evidence type="ECO:0000256" key="1">
    <source>
        <dbReference type="SAM" id="Coils"/>
    </source>
</evidence>
<accession>A0A6G1FFF0</accession>
<protein>
    <submittedName>
        <fullName evidence="2">Uncharacterized protein</fullName>
    </submittedName>
</protein>
<comment type="caution">
    <text evidence="2">The sequence shown here is derived from an EMBL/GenBank/DDBJ whole genome shotgun (WGS) entry which is preliminary data.</text>
</comment>
<keyword evidence="3" id="KW-1185">Reference proteome</keyword>
<gene>
    <name evidence="2" type="ORF">E2562_034364</name>
</gene>
<feature type="coiled-coil region" evidence="1">
    <location>
        <begin position="59"/>
        <end position="93"/>
    </location>
</feature>
<reference evidence="2 3" key="1">
    <citation type="submission" date="2019-11" db="EMBL/GenBank/DDBJ databases">
        <title>Whole genome sequence of Oryza granulata.</title>
        <authorList>
            <person name="Li W."/>
        </authorList>
    </citation>
    <scope>NUCLEOTIDE SEQUENCE [LARGE SCALE GENOMIC DNA]</scope>
    <source>
        <strain evidence="3">cv. Menghai</strain>
        <tissue evidence="2">Leaf</tissue>
    </source>
</reference>
<dbReference type="AlphaFoldDB" id="A0A6G1FFF0"/>